<evidence type="ECO:0000313" key="3">
    <source>
        <dbReference type="Proteomes" id="UP001430149"/>
    </source>
</evidence>
<evidence type="ECO:0008006" key="4">
    <source>
        <dbReference type="Google" id="ProtNLM"/>
    </source>
</evidence>
<feature type="transmembrane region" description="Helical" evidence="1">
    <location>
        <begin position="222"/>
        <end position="241"/>
    </location>
</feature>
<feature type="transmembrane region" description="Helical" evidence="1">
    <location>
        <begin position="81"/>
        <end position="99"/>
    </location>
</feature>
<comment type="caution">
    <text evidence="2">The sequence shown here is derived from an EMBL/GenBank/DDBJ whole genome shotgun (WGS) entry which is preliminary data.</text>
</comment>
<evidence type="ECO:0000256" key="1">
    <source>
        <dbReference type="SAM" id="Phobius"/>
    </source>
</evidence>
<keyword evidence="1" id="KW-1133">Transmembrane helix</keyword>
<keyword evidence="1" id="KW-0812">Transmembrane</keyword>
<organism evidence="2 3">
    <name type="scientific">Dyella flava</name>
    <dbReference type="NCBI Taxonomy" id="1920170"/>
    <lineage>
        <taxon>Bacteria</taxon>
        <taxon>Pseudomonadati</taxon>
        <taxon>Pseudomonadota</taxon>
        <taxon>Gammaproteobacteria</taxon>
        <taxon>Lysobacterales</taxon>
        <taxon>Rhodanobacteraceae</taxon>
        <taxon>Dyella</taxon>
    </lineage>
</organism>
<dbReference type="EMBL" id="JADIKE010000025">
    <property type="protein sequence ID" value="MBM7124267.1"/>
    <property type="molecule type" value="Genomic_DNA"/>
</dbReference>
<evidence type="ECO:0000313" key="2">
    <source>
        <dbReference type="EMBL" id="MBM7124267.1"/>
    </source>
</evidence>
<keyword evidence="1" id="KW-0472">Membrane</keyword>
<feature type="transmembrane region" description="Helical" evidence="1">
    <location>
        <begin position="38"/>
        <end position="60"/>
    </location>
</feature>
<sequence>MGLAPMLLEALALCGYGLWMLLALALSLGVYSTGRGDALVPLSLGCIFVSAGLVAGCLRLRAMPEWHGWRIGTSQRPTREALLALATYLPMLGLAGLARGNETFWATRLVSVALLVCSFSCLITSAYGYRTRRLASKAGIAIQLPVSRVLSAWYGGGLWLWVCVIFQGNLTGGDVEPLPLGIGLLLMAMLLGLVDGLGWQSLREPALGEYQRSAHGLQSRRFLAAIFIWVMPCLSLLLVPTVPGGRWLAFFAATACVIGKSLELWLYDFALTRFALARSVEPEPLWPRDRL</sequence>
<accession>A0ABS2JZ32</accession>
<proteinExistence type="predicted"/>
<keyword evidence="3" id="KW-1185">Reference proteome</keyword>
<feature type="transmembrane region" description="Helical" evidence="1">
    <location>
        <begin position="150"/>
        <end position="168"/>
    </location>
</feature>
<feature type="transmembrane region" description="Helical" evidence="1">
    <location>
        <begin position="247"/>
        <end position="267"/>
    </location>
</feature>
<dbReference type="RefSeq" id="WP_204679481.1">
    <property type="nucleotide sequence ID" value="NZ_BSNR01000008.1"/>
</dbReference>
<reference evidence="2" key="1">
    <citation type="submission" date="2020-10" db="EMBL/GenBank/DDBJ databases">
        <title>Phylogeny of dyella-like bacteria.</title>
        <authorList>
            <person name="Fu J."/>
        </authorList>
    </citation>
    <scope>NUCLEOTIDE SEQUENCE</scope>
    <source>
        <strain evidence="2">DHOC52</strain>
    </source>
</reference>
<protein>
    <recommendedName>
        <fullName evidence="4">DMSO reductase anchor subunit</fullName>
    </recommendedName>
</protein>
<feature type="transmembrane region" description="Helical" evidence="1">
    <location>
        <begin position="105"/>
        <end position="129"/>
    </location>
</feature>
<feature type="transmembrane region" description="Helical" evidence="1">
    <location>
        <begin position="180"/>
        <end position="202"/>
    </location>
</feature>
<name>A0ABS2JZ32_9GAMM</name>
<dbReference type="Proteomes" id="UP001430149">
    <property type="component" value="Unassembled WGS sequence"/>
</dbReference>
<gene>
    <name evidence="2" type="ORF">ISP19_02645</name>
</gene>
<feature type="transmembrane region" description="Helical" evidence="1">
    <location>
        <begin position="7"/>
        <end position="32"/>
    </location>
</feature>